<proteinExistence type="predicted"/>
<evidence type="ECO:0000313" key="4">
    <source>
        <dbReference type="EMBL" id="QZO02313.1"/>
    </source>
</evidence>
<dbReference type="KEGG" id="cmet:K6K41_09200"/>
<dbReference type="SUPFAM" id="SSF89392">
    <property type="entry name" value="Prokaryotic lipoproteins and lipoprotein localization factors"/>
    <property type="match status" value="1"/>
</dbReference>
<evidence type="ECO:0000256" key="1">
    <source>
        <dbReference type="ARBA" id="ARBA00022729"/>
    </source>
</evidence>
<evidence type="ECO:0000313" key="5">
    <source>
        <dbReference type="Proteomes" id="UP000825701"/>
    </source>
</evidence>
<dbReference type="Pfam" id="PF03548">
    <property type="entry name" value="LolA"/>
    <property type="match status" value="1"/>
</dbReference>
<reference evidence="4" key="1">
    <citation type="submission" date="2021-08" db="EMBL/GenBank/DDBJ databases">
        <authorList>
            <person name="Zhang H."/>
            <person name="Xu M."/>
            <person name="Yu Z."/>
            <person name="Yang L."/>
            <person name="Cai Y."/>
        </authorList>
    </citation>
    <scope>NUCLEOTIDE SEQUENCE</scope>
    <source>
        <strain evidence="4">CHL1</strain>
    </source>
</reference>
<organism evidence="4 5">
    <name type="scientific">Chenggangzhangella methanolivorans</name>
    <dbReference type="NCBI Taxonomy" id="1437009"/>
    <lineage>
        <taxon>Bacteria</taxon>
        <taxon>Pseudomonadati</taxon>
        <taxon>Pseudomonadota</taxon>
        <taxon>Alphaproteobacteria</taxon>
        <taxon>Hyphomicrobiales</taxon>
        <taxon>Methylopilaceae</taxon>
        <taxon>Chenggangzhangella</taxon>
    </lineage>
</organism>
<gene>
    <name evidence="4" type="ORF">K6K41_09200</name>
</gene>
<feature type="region of interest" description="Disordered" evidence="2">
    <location>
        <begin position="28"/>
        <end position="48"/>
    </location>
</feature>
<evidence type="ECO:0000256" key="2">
    <source>
        <dbReference type="SAM" id="MobiDB-lite"/>
    </source>
</evidence>
<dbReference type="RefSeq" id="WP_378147308.1">
    <property type="nucleotide sequence ID" value="NZ_JBHRXS010000005.1"/>
</dbReference>
<dbReference type="PANTHER" id="PTHR35869:SF1">
    <property type="entry name" value="OUTER-MEMBRANE LIPOPROTEIN CARRIER PROTEIN"/>
    <property type="match status" value="1"/>
</dbReference>
<dbReference type="Gene3D" id="2.50.20.10">
    <property type="entry name" value="Lipoprotein localisation LolA/LolB/LppX"/>
    <property type="match status" value="1"/>
</dbReference>
<evidence type="ECO:0000256" key="3">
    <source>
        <dbReference type="SAM" id="SignalP"/>
    </source>
</evidence>
<dbReference type="CDD" id="cd16325">
    <property type="entry name" value="LolA"/>
    <property type="match status" value="1"/>
</dbReference>
<name>A0A9E6UJR9_9HYPH</name>
<sequence length="238" mass="25607">MTAKRLLAGLSAAALLFVAAPASAQSWFGGPNDPPAPNAQPVAAGKGVPPGQLDPAQRATLQRVNAYFNSLTNVTANFEQTGPDGSRAVGKLYLSRPGKIRFQYAPPSPLEIVADGSQVSVKNRKLATQELWPLSQTPLRFLLAENIDLTKNTSVLGVYQEPDLVSVVLEEKNAIGGRAQIQLMFSGKNYELRQWTVTDAQGMDTSVVLTDVAQQAKLDDNLFRIVQQGRRVSPGGRP</sequence>
<feature type="signal peptide" evidence="3">
    <location>
        <begin position="1"/>
        <end position="24"/>
    </location>
</feature>
<dbReference type="AlphaFoldDB" id="A0A9E6UJR9"/>
<dbReference type="InterPro" id="IPR029046">
    <property type="entry name" value="LolA/LolB/LppX"/>
</dbReference>
<keyword evidence="1 3" id="KW-0732">Signal</keyword>
<dbReference type="Proteomes" id="UP000825701">
    <property type="component" value="Chromosome"/>
</dbReference>
<dbReference type="PANTHER" id="PTHR35869">
    <property type="entry name" value="OUTER-MEMBRANE LIPOPROTEIN CARRIER PROTEIN"/>
    <property type="match status" value="1"/>
</dbReference>
<protein>
    <submittedName>
        <fullName evidence="4">Outer membrane lipoprotein carrier protein LolA</fullName>
    </submittedName>
</protein>
<accession>A0A9E6UJR9</accession>
<dbReference type="InterPro" id="IPR004564">
    <property type="entry name" value="OM_lipoprot_carrier_LolA-like"/>
</dbReference>
<keyword evidence="4" id="KW-0449">Lipoprotein</keyword>
<feature type="chain" id="PRO_5039668186" evidence="3">
    <location>
        <begin position="25"/>
        <end position="238"/>
    </location>
</feature>
<keyword evidence="5" id="KW-1185">Reference proteome</keyword>
<dbReference type="EMBL" id="CP081869">
    <property type="protein sequence ID" value="QZO02313.1"/>
    <property type="molecule type" value="Genomic_DNA"/>
</dbReference>